<accession>A0A8T0H6A0</accession>
<feature type="chain" id="PRO_5035868733" evidence="1">
    <location>
        <begin position="29"/>
        <end position="69"/>
    </location>
</feature>
<dbReference type="AlphaFoldDB" id="A0A8T0H6A0"/>
<evidence type="ECO:0000256" key="1">
    <source>
        <dbReference type="SAM" id="SignalP"/>
    </source>
</evidence>
<reference evidence="2" key="1">
    <citation type="submission" date="2020-06" db="EMBL/GenBank/DDBJ databases">
        <title>WGS assembly of Ceratodon purpureus strain R40.</title>
        <authorList>
            <person name="Carey S.B."/>
            <person name="Jenkins J."/>
            <person name="Shu S."/>
            <person name="Lovell J.T."/>
            <person name="Sreedasyam A."/>
            <person name="Maumus F."/>
            <person name="Tiley G.P."/>
            <person name="Fernandez-Pozo N."/>
            <person name="Barry K."/>
            <person name="Chen C."/>
            <person name="Wang M."/>
            <person name="Lipzen A."/>
            <person name="Daum C."/>
            <person name="Saski C.A."/>
            <person name="Payton A.C."/>
            <person name="Mcbreen J.C."/>
            <person name="Conrad R.E."/>
            <person name="Kollar L.M."/>
            <person name="Olsson S."/>
            <person name="Huttunen S."/>
            <person name="Landis J.B."/>
            <person name="Wickett N.J."/>
            <person name="Johnson M.G."/>
            <person name="Rensing S.A."/>
            <person name="Grimwood J."/>
            <person name="Schmutz J."/>
            <person name="Mcdaniel S.F."/>
        </authorList>
    </citation>
    <scope>NUCLEOTIDE SEQUENCE</scope>
    <source>
        <strain evidence="2">R40</strain>
    </source>
</reference>
<feature type="signal peptide" evidence="1">
    <location>
        <begin position="1"/>
        <end position="28"/>
    </location>
</feature>
<evidence type="ECO:0000313" key="2">
    <source>
        <dbReference type="EMBL" id="KAG0566780.1"/>
    </source>
</evidence>
<protein>
    <submittedName>
        <fullName evidence="2">Uncharacterized protein</fullName>
    </submittedName>
</protein>
<proteinExistence type="predicted"/>
<organism evidence="2 3">
    <name type="scientific">Ceratodon purpureus</name>
    <name type="common">Fire moss</name>
    <name type="synonym">Dicranum purpureum</name>
    <dbReference type="NCBI Taxonomy" id="3225"/>
    <lineage>
        <taxon>Eukaryota</taxon>
        <taxon>Viridiplantae</taxon>
        <taxon>Streptophyta</taxon>
        <taxon>Embryophyta</taxon>
        <taxon>Bryophyta</taxon>
        <taxon>Bryophytina</taxon>
        <taxon>Bryopsida</taxon>
        <taxon>Dicranidae</taxon>
        <taxon>Pseudoditrichales</taxon>
        <taxon>Ditrichaceae</taxon>
        <taxon>Ceratodon</taxon>
    </lineage>
</organism>
<gene>
    <name evidence="2" type="ORF">KC19_7G087100</name>
</gene>
<sequence>MTHFRAYFQSLFRQIFFSVLFLFHRVEFVTEGTLCVGYNKMLHVRLIAVILDFNPEMASIFKKLDLSNP</sequence>
<dbReference type="EMBL" id="CM026428">
    <property type="protein sequence ID" value="KAG0566780.1"/>
    <property type="molecule type" value="Genomic_DNA"/>
</dbReference>
<comment type="caution">
    <text evidence="2">The sequence shown here is derived from an EMBL/GenBank/DDBJ whole genome shotgun (WGS) entry which is preliminary data.</text>
</comment>
<evidence type="ECO:0000313" key="3">
    <source>
        <dbReference type="Proteomes" id="UP000822688"/>
    </source>
</evidence>
<keyword evidence="1" id="KW-0732">Signal</keyword>
<name>A0A8T0H6A0_CERPU</name>
<keyword evidence="3" id="KW-1185">Reference proteome</keyword>
<dbReference type="Proteomes" id="UP000822688">
    <property type="component" value="Chromosome 7"/>
</dbReference>